<evidence type="ECO:0000256" key="1">
    <source>
        <dbReference type="SAM" id="MobiDB-lite"/>
    </source>
</evidence>
<gene>
    <name evidence="3" type="ORF">GCM10007167_23080</name>
</gene>
<dbReference type="OrthoDB" id="5966099at2"/>
<protein>
    <submittedName>
        <fullName evidence="3">Uncharacterized protein</fullName>
    </submittedName>
</protein>
<keyword evidence="2" id="KW-0812">Transmembrane</keyword>
<dbReference type="Proteomes" id="UP000636453">
    <property type="component" value="Unassembled WGS sequence"/>
</dbReference>
<organism evidence="3 4">
    <name type="scientific">Vulcaniibacterium thermophilum</name>
    <dbReference type="NCBI Taxonomy" id="1169913"/>
    <lineage>
        <taxon>Bacteria</taxon>
        <taxon>Pseudomonadati</taxon>
        <taxon>Pseudomonadota</taxon>
        <taxon>Gammaproteobacteria</taxon>
        <taxon>Lysobacterales</taxon>
        <taxon>Lysobacteraceae</taxon>
        <taxon>Vulcaniibacterium</taxon>
    </lineage>
</organism>
<evidence type="ECO:0000256" key="2">
    <source>
        <dbReference type="SAM" id="Phobius"/>
    </source>
</evidence>
<dbReference type="EMBL" id="BNCF01000014">
    <property type="protein sequence ID" value="GHE40342.1"/>
    <property type="molecule type" value="Genomic_DNA"/>
</dbReference>
<dbReference type="RefSeq" id="WP_146475239.1">
    <property type="nucleotide sequence ID" value="NZ_BNCF01000014.1"/>
</dbReference>
<sequence>MTDAAAPPRGLPTALVAFLRGVERRAAVLAELQTGDAGRGDAAVAAAVRAFMADVGAAPLAEWPPRFWAALLAQPALRRHTPVALALDAGDALGLLGSGVRAAVLVRLATGLDEAPAAAALGVPVSAYRRALQAALPQDAAGRPDPRAWERLQAHVQRRIDAFPPERLSRIREAAFRSAPAPAARGAPPVAAPRGPRWLRALLWALLLLCALALAATFWPPWRDAFLDGLEGGEARVRVEPLPPAVAPRRRLADDARLLAHPDFELLRQGPQAPEELAFASWLAAQGEADRPPPRPLVPQEPPADDAGDALPPAVPETDGSHAAP</sequence>
<feature type="region of interest" description="Disordered" evidence="1">
    <location>
        <begin position="280"/>
        <end position="325"/>
    </location>
</feature>
<evidence type="ECO:0000313" key="3">
    <source>
        <dbReference type="EMBL" id="GHE40342.1"/>
    </source>
</evidence>
<keyword evidence="2" id="KW-0472">Membrane</keyword>
<name>A0A918ZA04_9GAMM</name>
<comment type="caution">
    <text evidence="3">The sequence shown here is derived from an EMBL/GenBank/DDBJ whole genome shotgun (WGS) entry which is preliminary data.</text>
</comment>
<evidence type="ECO:0000313" key="4">
    <source>
        <dbReference type="Proteomes" id="UP000636453"/>
    </source>
</evidence>
<keyword evidence="4" id="KW-1185">Reference proteome</keyword>
<proteinExistence type="predicted"/>
<dbReference type="AlphaFoldDB" id="A0A918ZA04"/>
<feature type="transmembrane region" description="Helical" evidence="2">
    <location>
        <begin position="201"/>
        <end position="222"/>
    </location>
</feature>
<accession>A0A918ZA04</accession>
<reference evidence="3" key="2">
    <citation type="submission" date="2020-09" db="EMBL/GenBank/DDBJ databases">
        <authorList>
            <person name="Sun Q."/>
            <person name="Kim S."/>
        </authorList>
    </citation>
    <scope>NUCLEOTIDE SEQUENCE</scope>
    <source>
        <strain evidence="3">KCTC 32020</strain>
    </source>
</reference>
<reference evidence="3" key="1">
    <citation type="journal article" date="2014" name="Int. J. Syst. Evol. Microbiol.">
        <title>Complete genome sequence of Corynebacterium casei LMG S-19264T (=DSM 44701T), isolated from a smear-ripened cheese.</title>
        <authorList>
            <consortium name="US DOE Joint Genome Institute (JGI-PGF)"/>
            <person name="Walter F."/>
            <person name="Albersmeier A."/>
            <person name="Kalinowski J."/>
            <person name="Ruckert C."/>
        </authorList>
    </citation>
    <scope>NUCLEOTIDE SEQUENCE</scope>
    <source>
        <strain evidence="3">KCTC 32020</strain>
    </source>
</reference>
<keyword evidence="2" id="KW-1133">Transmembrane helix</keyword>